<reference evidence="3 4" key="1">
    <citation type="submission" date="2020-05" db="EMBL/GenBank/DDBJ databases">
        <title>Actinomadura verrucosospora NRRL-B18236 (PFL_A860) Genome sequencing and assembly.</title>
        <authorList>
            <person name="Samborskyy M."/>
        </authorList>
    </citation>
    <scope>NUCLEOTIDE SEQUENCE [LARGE SCALE GENOMIC DNA]</scope>
    <source>
        <strain evidence="3 4">NRRL:B18236</strain>
    </source>
</reference>
<evidence type="ECO:0000313" key="3">
    <source>
        <dbReference type="EMBL" id="QKG24172.1"/>
    </source>
</evidence>
<dbReference type="Pfam" id="PF20611">
    <property type="entry name" value="DUF6801"/>
    <property type="match status" value="1"/>
</dbReference>
<evidence type="ECO:0000259" key="2">
    <source>
        <dbReference type="Pfam" id="PF20611"/>
    </source>
</evidence>
<feature type="signal peptide" evidence="1">
    <location>
        <begin position="1"/>
        <end position="35"/>
    </location>
</feature>
<feature type="domain" description="DUF6801" evidence="2">
    <location>
        <begin position="43"/>
        <end position="210"/>
    </location>
</feature>
<gene>
    <name evidence="3" type="ORF">ACTIVE_5815</name>
</gene>
<protein>
    <recommendedName>
        <fullName evidence="2">DUF6801 domain-containing protein</fullName>
    </recommendedName>
</protein>
<keyword evidence="4" id="KW-1185">Reference proteome</keyword>
<dbReference type="InterPro" id="IPR046542">
    <property type="entry name" value="DUF6801"/>
</dbReference>
<dbReference type="RefSeq" id="WP_173098017.1">
    <property type="nucleotide sequence ID" value="NZ_CP053892.1"/>
</dbReference>
<keyword evidence="1" id="KW-0732">Signal</keyword>
<feature type="chain" id="PRO_5028862789" description="DUF6801 domain-containing protein" evidence="1">
    <location>
        <begin position="36"/>
        <end position="217"/>
    </location>
</feature>
<evidence type="ECO:0000256" key="1">
    <source>
        <dbReference type="SAM" id="SignalP"/>
    </source>
</evidence>
<accession>A0A7D3W1N5</accession>
<dbReference type="EMBL" id="CP053892">
    <property type="protein sequence ID" value="QKG24172.1"/>
    <property type="molecule type" value="Genomic_DNA"/>
</dbReference>
<dbReference type="AlphaFoldDB" id="A0A7D3W1N5"/>
<organism evidence="3 4">
    <name type="scientific">Actinomadura verrucosospora</name>
    <dbReference type="NCBI Taxonomy" id="46165"/>
    <lineage>
        <taxon>Bacteria</taxon>
        <taxon>Bacillati</taxon>
        <taxon>Actinomycetota</taxon>
        <taxon>Actinomycetes</taxon>
        <taxon>Streptosporangiales</taxon>
        <taxon>Thermomonosporaceae</taxon>
        <taxon>Actinomadura</taxon>
    </lineage>
</organism>
<evidence type="ECO:0000313" key="4">
    <source>
        <dbReference type="Proteomes" id="UP000501240"/>
    </source>
</evidence>
<dbReference type="Proteomes" id="UP000501240">
    <property type="component" value="Chromosome"/>
</dbReference>
<name>A0A7D3W1N5_ACTVE</name>
<proteinExistence type="predicted"/>
<sequence>MKATRRIWRSAAATAVLAAAAVGVVGGTGAGTASAAPVALTVNYTCLVPLQGDHQLTVRLNSDVPASVKVGQPLPTIAFTATLDFDDDTSLWFFVPDLSYSIEGSTRVRFALTAPEFPSSVPLYSDFTMTSTPFPPDGSTPVIPANGVLHPMTFRQPGTGRISLDKDLEQFTLRFRDPNGNLLDVEGDGKYALPFDAPCTLNPGQNTLLASFDILPA</sequence>